<sequence>MIELKYKKAFVKVDYNFLRLALTQPESCSVENVIVNDDKTLTIYLRSYDKNLCSSWSDKDKEPGQITISDRRKQRPAGEITL</sequence>
<comment type="caution">
    <text evidence="2">The sequence shown here is derived from an EMBL/GenBank/DDBJ whole genome shotgun (WGS) entry which is preliminary data.</text>
</comment>
<dbReference type="EMBL" id="LAZR01006814">
    <property type="protein sequence ID" value="KKM89454.1"/>
    <property type="molecule type" value="Genomic_DNA"/>
</dbReference>
<evidence type="ECO:0000313" key="2">
    <source>
        <dbReference type="EMBL" id="KKM89454.1"/>
    </source>
</evidence>
<reference evidence="2" key="1">
    <citation type="journal article" date="2015" name="Nature">
        <title>Complex archaea that bridge the gap between prokaryotes and eukaryotes.</title>
        <authorList>
            <person name="Spang A."/>
            <person name="Saw J.H."/>
            <person name="Jorgensen S.L."/>
            <person name="Zaremba-Niedzwiedzka K."/>
            <person name="Martijn J."/>
            <person name="Lind A.E."/>
            <person name="van Eijk R."/>
            <person name="Schleper C."/>
            <person name="Guy L."/>
            <person name="Ettema T.J."/>
        </authorList>
    </citation>
    <scope>NUCLEOTIDE SEQUENCE</scope>
</reference>
<protein>
    <submittedName>
        <fullName evidence="2">Uncharacterized protein</fullName>
    </submittedName>
</protein>
<evidence type="ECO:0000256" key="1">
    <source>
        <dbReference type="SAM" id="MobiDB-lite"/>
    </source>
</evidence>
<accession>A0A0F9L3S1</accession>
<dbReference type="AlphaFoldDB" id="A0A0F9L3S1"/>
<proteinExistence type="predicted"/>
<gene>
    <name evidence="2" type="ORF">LCGC14_1248510</name>
</gene>
<organism evidence="2">
    <name type="scientific">marine sediment metagenome</name>
    <dbReference type="NCBI Taxonomy" id="412755"/>
    <lineage>
        <taxon>unclassified sequences</taxon>
        <taxon>metagenomes</taxon>
        <taxon>ecological metagenomes</taxon>
    </lineage>
</organism>
<name>A0A0F9L3S1_9ZZZZ</name>
<feature type="region of interest" description="Disordered" evidence="1">
    <location>
        <begin position="58"/>
        <end position="82"/>
    </location>
</feature>